<dbReference type="Gene3D" id="3.60.40.10">
    <property type="entry name" value="PPM-type phosphatase domain"/>
    <property type="match status" value="1"/>
</dbReference>
<reference evidence="2 3" key="1">
    <citation type="journal article" date="2022" name="Nat. Genet.">
        <title>Improved pea reference genome and pan-genome highlight genomic features and evolutionary characteristics.</title>
        <authorList>
            <person name="Yang T."/>
            <person name="Liu R."/>
            <person name="Luo Y."/>
            <person name="Hu S."/>
            <person name="Wang D."/>
            <person name="Wang C."/>
            <person name="Pandey M.K."/>
            <person name="Ge S."/>
            <person name="Xu Q."/>
            <person name="Li N."/>
            <person name="Li G."/>
            <person name="Huang Y."/>
            <person name="Saxena R.K."/>
            <person name="Ji Y."/>
            <person name="Li M."/>
            <person name="Yan X."/>
            <person name="He Y."/>
            <person name="Liu Y."/>
            <person name="Wang X."/>
            <person name="Xiang C."/>
            <person name="Varshney R.K."/>
            <person name="Ding H."/>
            <person name="Gao S."/>
            <person name="Zong X."/>
        </authorList>
    </citation>
    <scope>NUCLEOTIDE SEQUENCE [LARGE SCALE GENOMIC DNA]</scope>
    <source>
        <strain evidence="2 3">cv. Zhongwan 6</strain>
    </source>
</reference>
<evidence type="ECO:0000256" key="1">
    <source>
        <dbReference type="SAM" id="MobiDB-lite"/>
    </source>
</evidence>
<protein>
    <submittedName>
        <fullName evidence="2">Uncharacterized protein</fullName>
    </submittedName>
</protein>
<proteinExistence type="predicted"/>
<accession>A0A9D4VGW9</accession>
<evidence type="ECO:0000313" key="3">
    <source>
        <dbReference type="Proteomes" id="UP001058974"/>
    </source>
</evidence>
<keyword evidence="3" id="KW-1185">Reference proteome</keyword>
<feature type="compositionally biased region" description="Low complexity" evidence="1">
    <location>
        <begin position="60"/>
        <end position="70"/>
    </location>
</feature>
<comment type="caution">
    <text evidence="2">The sequence shown here is derived from an EMBL/GenBank/DDBJ whole genome shotgun (WGS) entry which is preliminary data.</text>
</comment>
<dbReference type="InterPro" id="IPR036457">
    <property type="entry name" value="PPM-type-like_dom_sf"/>
</dbReference>
<dbReference type="EMBL" id="JAMSHJ010000007">
    <property type="protein sequence ID" value="KAI5382465.1"/>
    <property type="molecule type" value="Genomic_DNA"/>
</dbReference>
<dbReference type="Proteomes" id="UP001058974">
    <property type="component" value="Chromosome 7"/>
</dbReference>
<name>A0A9D4VGW9_PEA</name>
<gene>
    <name evidence="2" type="ORF">KIW84_070040</name>
</gene>
<organism evidence="2 3">
    <name type="scientific">Pisum sativum</name>
    <name type="common">Garden pea</name>
    <name type="synonym">Lathyrus oleraceus</name>
    <dbReference type="NCBI Taxonomy" id="3888"/>
    <lineage>
        <taxon>Eukaryota</taxon>
        <taxon>Viridiplantae</taxon>
        <taxon>Streptophyta</taxon>
        <taxon>Embryophyta</taxon>
        <taxon>Tracheophyta</taxon>
        <taxon>Spermatophyta</taxon>
        <taxon>Magnoliopsida</taxon>
        <taxon>eudicotyledons</taxon>
        <taxon>Gunneridae</taxon>
        <taxon>Pentapetalae</taxon>
        <taxon>rosids</taxon>
        <taxon>fabids</taxon>
        <taxon>Fabales</taxon>
        <taxon>Fabaceae</taxon>
        <taxon>Papilionoideae</taxon>
        <taxon>50 kb inversion clade</taxon>
        <taxon>NPAAA clade</taxon>
        <taxon>Hologalegina</taxon>
        <taxon>IRL clade</taxon>
        <taxon>Fabeae</taxon>
        <taxon>Lathyrus</taxon>
    </lineage>
</organism>
<sequence>MKKPRWLDVVQNDDDVSIARAEEAAEAAARKLTEAAFNHGSADNVTCIVVRFNHEKRHPANPAKANPAPNTGEMEAYHNNSAPEALYSKLGRAGFHSTTHASRQRQPTCYSHQHSASPFH</sequence>
<evidence type="ECO:0000313" key="2">
    <source>
        <dbReference type="EMBL" id="KAI5382465.1"/>
    </source>
</evidence>
<feature type="region of interest" description="Disordered" evidence="1">
    <location>
        <begin position="56"/>
        <end position="120"/>
    </location>
</feature>
<dbReference type="SUPFAM" id="SSF81606">
    <property type="entry name" value="PP2C-like"/>
    <property type="match status" value="1"/>
</dbReference>
<dbReference type="Gramene" id="Psat07G0004000-T1">
    <property type="protein sequence ID" value="KAI5382465.1"/>
    <property type="gene ID" value="KIW84_070040"/>
</dbReference>
<dbReference type="AlphaFoldDB" id="A0A9D4VGW9"/>
<feature type="compositionally biased region" description="Polar residues" evidence="1">
    <location>
        <begin position="96"/>
        <end position="120"/>
    </location>
</feature>